<reference evidence="2 3" key="1">
    <citation type="submission" date="2019-05" db="EMBL/GenBank/DDBJ databases">
        <title>Another draft genome of Portunus trituberculatus and its Hox gene families provides insights of decapod evolution.</title>
        <authorList>
            <person name="Jeong J.-H."/>
            <person name="Song I."/>
            <person name="Kim S."/>
            <person name="Choi T."/>
            <person name="Kim D."/>
            <person name="Ryu S."/>
            <person name="Kim W."/>
        </authorList>
    </citation>
    <scope>NUCLEOTIDE SEQUENCE [LARGE SCALE GENOMIC DNA]</scope>
    <source>
        <tissue evidence="2">Muscle</tissue>
    </source>
</reference>
<dbReference type="AlphaFoldDB" id="A0A5B7FH73"/>
<accession>A0A5B7FH73</accession>
<dbReference type="Proteomes" id="UP000324222">
    <property type="component" value="Unassembled WGS sequence"/>
</dbReference>
<feature type="region of interest" description="Disordered" evidence="1">
    <location>
        <begin position="26"/>
        <end position="63"/>
    </location>
</feature>
<feature type="compositionally biased region" description="Acidic residues" evidence="1">
    <location>
        <begin position="26"/>
        <end position="36"/>
    </location>
</feature>
<protein>
    <submittedName>
        <fullName evidence="2">Uncharacterized protein</fullName>
    </submittedName>
</protein>
<comment type="caution">
    <text evidence="2">The sequence shown here is derived from an EMBL/GenBank/DDBJ whole genome shotgun (WGS) entry which is preliminary data.</text>
</comment>
<organism evidence="2 3">
    <name type="scientific">Portunus trituberculatus</name>
    <name type="common">Swimming crab</name>
    <name type="synonym">Neptunus trituberculatus</name>
    <dbReference type="NCBI Taxonomy" id="210409"/>
    <lineage>
        <taxon>Eukaryota</taxon>
        <taxon>Metazoa</taxon>
        <taxon>Ecdysozoa</taxon>
        <taxon>Arthropoda</taxon>
        <taxon>Crustacea</taxon>
        <taxon>Multicrustacea</taxon>
        <taxon>Malacostraca</taxon>
        <taxon>Eumalacostraca</taxon>
        <taxon>Eucarida</taxon>
        <taxon>Decapoda</taxon>
        <taxon>Pleocyemata</taxon>
        <taxon>Brachyura</taxon>
        <taxon>Eubrachyura</taxon>
        <taxon>Portunoidea</taxon>
        <taxon>Portunidae</taxon>
        <taxon>Portuninae</taxon>
        <taxon>Portunus</taxon>
    </lineage>
</organism>
<proteinExistence type="predicted"/>
<dbReference type="EMBL" id="VSRR010006935">
    <property type="protein sequence ID" value="MPC45872.1"/>
    <property type="molecule type" value="Genomic_DNA"/>
</dbReference>
<feature type="compositionally biased region" description="Gly residues" evidence="1">
    <location>
        <begin position="47"/>
        <end position="63"/>
    </location>
</feature>
<sequence length="99" mass="11099">MTTSLFYRDRLHVNIYHGKAGLREAVEEEEEEEEEVEQKAERERGRGIGGGNEGGRKGGAGGSGAKYYKHWDVERMTVLGINRIAPMRDSRNIATPCHP</sequence>
<gene>
    <name evidence="2" type="ORF">E2C01_039578</name>
</gene>
<keyword evidence="3" id="KW-1185">Reference proteome</keyword>
<evidence type="ECO:0000313" key="3">
    <source>
        <dbReference type="Proteomes" id="UP000324222"/>
    </source>
</evidence>
<name>A0A5B7FH73_PORTR</name>
<evidence type="ECO:0000256" key="1">
    <source>
        <dbReference type="SAM" id="MobiDB-lite"/>
    </source>
</evidence>
<feature type="compositionally biased region" description="Basic and acidic residues" evidence="1">
    <location>
        <begin position="37"/>
        <end position="46"/>
    </location>
</feature>
<evidence type="ECO:0000313" key="2">
    <source>
        <dbReference type="EMBL" id="MPC45872.1"/>
    </source>
</evidence>